<organism evidence="10 11">
    <name type="scientific">Staphylococcus argensis</name>
    <dbReference type="NCBI Taxonomy" id="1607738"/>
    <lineage>
        <taxon>Bacteria</taxon>
        <taxon>Bacillati</taxon>
        <taxon>Bacillota</taxon>
        <taxon>Bacilli</taxon>
        <taxon>Bacillales</taxon>
        <taxon>Staphylococcaceae</taxon>
        <taxon>Staphylococcus</taxon>
    </lineage>
</organism>
<evidence type="ECO:0000256" key="1">
    <source>
        <dbReference type="ARBA" id="ARBA00009018"/>
    </source>
</evidence>
<dbReference type="InterPro" id="IPR001977">
    <property type="entry name" value="Depp_CoAkinase"/>
</dbReference>
<keyword evidence="7 8" id="KW-0173">Coenzyme A biosynthesis</keyword>
<dbReference type="FunFam" id="3.40.50.300:FF:000991">
    <property type="entry name" value="Dephospho-CoA kinase"/>
    <property type="match status" value="1"/>
</dbReference>
<dbReference type="Gene3D" id="3.40.50.300">
    <property type="entry name" value="P-loop containing nucleotide triphosphate hydrolases"/>
    <property type="match status" value="1"/>
</dbReference>
<dbReference type="SUPFAM" id="SSF52540">
    <property type="entry name" value="P-loop containing nucleoside triphosphate hydrolases"/>
    <property type="match status" value="1"/>
</dbReference>
<comment type="subcellular location">
    <subcellularLocation>
        <location evidence="8">Cytoplasm</location>
    </subcellularLocation>
</comment>
<dbReference type="RefSeq" id="WP_103371445.1">
    <property type="nucleotide sequence ID" value="NZ_CBCRVO010000001.1"/>
</dbReference>
<dbReference type="AlphaFoldDB" id="A0A2K4FFN9"/>
<dbReference type="Pfam" id="PF01121">
    <property type="entry name" value="CoaE"/>
    <property type="match status" value="1"/>
</dbReference>
<dbReference type="Proteomes" id="UP000242712">
    <property type="component" value="Unassembled WGS sequence"/>
</dbReference>
<proteinExistence type="inferred from homology"/>
<evidence type="ECO:0000256" key="5">
    <source>
        <dbReference type="ARBA" id="ARBA00022777"/>
    </source>
</evidence>
<sequence>MPKVIGLTGGIATGKSTVSELLSAHGFKIIDADIAARQAVAKGSKGLEQVREAFGEEAITEEGEMDRSYVGDIVFNQPEKRVELNNIIHPIVREIMDKKKAEYVEQGHNVIMDIPLLFENELQDTVDEVWLVYTSESIQIDRLMERNDLSADDAKARIYSQISIDKKRRMADHVIDNRDSKLELKQNLERLLLEEGYINHTLEDDEEEEQA</sequence>
<comment type="catalytic activity">
    <reaction evidence="8">
        <text>3'-dephospho-CoA + ATP = ADP + CoA + H(+)</text>
        <dbReference type="Rhea" id="RHEA:18245"/>
        <dbReference type="ChEBI" id="CHEBI:15378"/>
        <dbReference type="ChEBI" id="CHEBI:30616"/>
        <dbReference type="ChEBI" id="CHEBI:57287"/>
        <dbReference type="ChEBI" id="CHEBI:57328"/>
        <dbReference type="ChEBI" id="CHEBI:456216"/>
        <dbReference type="EC" id="2.7.1.24"/>
    </reaction>
</comment>
<reference evidence="10 11" key="1">
    <citation type="submission" date="2017-08" db="EMBL/GenBank/DDBJ databases">
        <title>Draft genome sequences of 64 type strains of genus Staph aureus.</title>
        <authorList>
            <person name="Cole K."/>
            <person name="Golubchik T."/>
            <person name="Russell J."/>
            <person name="Foster D."/>
            <person name="Llewelyn M."/>
            <person name="Wilson D."/>
            <person name="Crook D."/>
            <person name="Paul J."/>
        </authorList>
    </citation>
    <scope>NUCLEOTIDE SEQUENCE [LARGE SCALE GENOMIC DNA]</scope>
    <source>
        <strain evidence="10 11">DSM 29875</strain>
    </source>
</reference>
<dbReference type="GeneID" id="98297784"/>
<keyword evidence="6 8" id="KW-0067">ATP-binding</keyword>
<comment type="pathway">
    <text evidence="8">Cofactor biosynthesis; coenzyme A biosynthesis; CoA from (R)-pantothenate: step 5/5.</text>
</comment>
<accession>A0A2K4FFN9</accession>
<keyword evidence="4 8" id="KW-0547">Nucleotide-binding</keyword>
<dbReference type="InterPro" id="IPR027417">
    <property type="entry name" value="P-loop_NTPase"/>
</dbReference>
<keyword evidence="5 8" id="KW-0418">Kinase</keyword>
<evidence type="ECO:0000256" key="2">
    <source>
        <dbReference type="ARBA" id="ARBA00022490"/>
    </source>
</evidence>
<dbReference type="HAMAP" id="MF_00376">
    <property type="entry name" value="Dephospho_CoA_kinase"/>
    <property type="match status" value="1"/>
</dbReference>
<evidence type="ECO:0000256" key="4">
    <source>
        <dbReference type="ARBA" id="ARBA00022741"/>
    </source>
</evidence>
<evidence type="ECO:0000313" key="11">
    <source>
        <dbReference type="Proteomes" id="UP000242712"/>
    </source>
</evidence>
<dbReference type="UniPathway" id="UPA00241">
    <property type="reaction ID" value="UER00356"/>
</dbReference>
<dbReference type="GO" id="GO:0005737">
    <property type="term" value="C:cytoplasm"/>
    <property type="evidence" value="ECO:0007669"/>
    <property type="project" value="UniProtKB-SubCell"/>
</dbReference>
<comment type="function">
    <text evidence="8">Catalyzes the phosphorylation of the 3'-hydroxyl group of dephosphocoenzyme A to form coenzyme A.</text>
</comment>
<dbReference type="PROSITE" id="PS51219">
    <property type="entry name" value="DPCK"/>
    <property type="match status" value="1"/>
</dbReference>
<dbReference type="EMBL" id="PPPX01000001">
    <property type="protein sequence ID" value="POA10190.1"/>
    <property type="molecule type" value="Genomic_DNA"/>
</dbReference>
<dbReference type="CDD" id="cd02022">
    <property type="entry name" value="DPCK"/>
    <property type="match status" value="1"/>
</dbReference>
<evidence type="ECO:0000256" key="9">
    <source>
        <dbReference type="NCBIfam" id="TIGR00152"/>
    </source>
</evidence>
<name>A0A2K4FFN9_9STAP</name>
<evidence type="ECO:0000256" key="7">
    <source>
        <dbReference type="ARBA" id="ARBA00022993"/>
    </source>
</evidence>
<dbReference type="EC" id="2.7.1.24" evidence="8 9"/>
<evidence type="ECO:0000256" key="8">
    <source>
        <dbReference type="HAMAP-Rule" id="MF_00376"/>
    </source>
</evidence>
<evidence type="ECO:0000313" key="10">
    <source>
        <dbReference type="EMBL" id="POA10190.1"/>
    </source>
</evidence>
<evidence type="ECO:0000256" key="3">
    <source>
        <dbReference type="ARBA" id="ARBA00022679"/>
    </source>
</evidence>
<evidence type="ECO:0000256" key="6">
    <source>
        <dbReference type="ARBA" id="ARBA00022840"/>
    </source>
</evidence>
<dbReference type="GO" id="GO:0005524">
    <property type="term" value="F:ATP binding"/>
    <property type="evidence" value="ECO:0007669"/>
    <property type="project" value="UniProtKB-UniRule"/>
</dbReference>
<keyword evidence="3 8" id="KW-0808">Transferase</keyword>
<dbReference type="PANTHER" id="PTHR10695:SF46">
    <property type="entry name" value="BIFUNCTIONAL COENZYME A SYNTHASE-RELATED"/>
    <property type="match status" value="1"/>
</dbReference>
<keyword evidence="2 8" id="KW-0963">Cytoplasm</keyword>
<keyword evidence="11" id="KW-1185">Reference proteome</keyword>
<dbReference type="GO" id="GO:0015937">
    <property type="term" value="P:coenzyme A biosynthetic process"/>
    <property type="evidence" value="ECO:0007669"/>
    <property type="project" value="UniProtKB-UniRule"/>
</dbReference>
<comment type="similarity">
    <text evidence="1 8">Belongs to the CoaE family.</text>
</comment>
<dbReference type="OrthoDB" id="9812943at2"/>
<dbReference type="GO" id="GO:0004140">
    <property type="term" value="F:dephospho-CoA kinase activity"/>
    <property type="evidence" value="ECO:0007669"/>
    <property type="project" value="UniProtKB-UniRule"/>
</dbReference>
<comment type="caution">
    <text evidence="10">The sequence shown here is derived from an EMBL/GenBank/DDBJ whole genome shotgun (WGS) entry which is preliminary data.</text>
</comment>
<dbReference type="PANTHER" id="PTHR10695">
    <property type="entry name" value="DEPHOSPHO-COA KINASE-RELATED"/>
    <property type="match status" value="1"/>
</dbReference>
<protein>
    <recommendedName>
        <fullName evidence="8 9">Dephospho-CoA kinase</fullName>
        <ecNumber evidence="8 9">2.7.1.24</ecNumber>
    </recommendedName>
    <alternativeName>
        <fullName evidence="8">Dephosphocoenzyme A kinase</fullName>
    </alternativeName>
</protein>
<feature type="binding site" evidence="8">
    <location>
        <begin position="12"/>
        <end position="17"/>
    </location>
    <ligand>
        <name>ATP</name>
        <dbReference type="ChEBI" id="CHEBI:30616"/>
    </ligand>
</feature>
<dbReference type="NCBIfam" id="TIGR00152">
    <property type="entry name" value="dephospho-CoA kinase"/>
    <property type="match status" value="1"/>
</dbReference>
<gene>
    <name evidence="8" type="primary">coaE</name>
    <name evidence="10" type="ORF">CD039_05420</name>
</gene>